<dbReference type="EMBL" id="CAJNRD030001124">
    <property type="protein sequence ID" value="CAG5107675.1"/>
    <property type="molecule type" value="Genomic_DNA"/>
</dbReference>
<dbReference type="Proteomes" id="UP000786811">
    <property type="component" value="Unassembled WGS sequence"/>
</dbReference>
<gene>
    <name evidence="1" type="ORF">HICCMSTLAB_LOCUS12862</name>
</gene>
<organism evidence="1 2">
    <name type="scientific">Cotesia congregata</name>
    <name type="common">Parasitoid wasp</name>
    <name type="synonym">Apanteles congregatus</name>
    <dbReference type="NCBI Taxonomy" id="51543"/>
    <lineage>
        <taxon>Eukaryota</taxon>
        <taxon>Metazoa</taxon>
        <taxon>Ecdysozoa</taxon>
        <taxon>Arthropoda</taxon>
        <taxon>Hexapoda</taxon>
        <taxon>Insecta</taxon>
        <taxon>Pterygota</taxon>
        <taxon>Neoptera</taxon>
        <taxon>Endopterygota</taxon>
        <taxon>Hymenoptera</taxon>
        <taxon>Apocrita</taxon>
        <taxon>Ichneumonoidea</taxon>
        <taxon>Braconidae</taxon>
        <taxon>Microgastrinae</taxon>
        <taxon>Cotesia</taxon>
    </lineage>
</organism>
<name>A0A8J2HPB5_COTCN</name>
<keyword evidence="2" id="KW-1185">Reference proteome</keyword>
<dbReference type="AlphaFoldDB" id="A0A8J2HPB5"/>
<evidence type="ECO:0000313" key="2">
    <source>
        <dbReference type="Proteomes" id="UP000786811"/>
    </source>
</evidence>
<reference evidence="1" key="1">
    <citation type="submission" date="2021-04" db="EMBL/GenBank/DDBJ databases">
        <authorList>
            <person name="Chebbi M.A.C M."/>
        </authorList>
    </citation>
    <scope>NUCLEOTIDE SEQUENCE</scope>
</reference>
<protein>
    <submittedName>
        <fullName evidence="1">Uncharacterized protein</fullName>
    </submittedName>
</protein>
<proteinExistence type="predicted"/>
<comment type="caution">
    <text evidence="1">The sequence shown here is derived from an EMBL/GenBank/DDBJ whole genome shotgun (WGS) entry which is preliminary data.</text>
</comment>
<accession>A0A8J2HPB5</accession>
<evidence type="ECO:0000313" key="1">
    <source>
        <dbReference type="EMBL" id="CAG5107675.1"/>
    </source>
</evidence>
<sequence>MPFYSDFLAMEVDETVGQSQTNCFKYQSNEEFHEKFDFHVSESGWSSSNPSSPESPNLNRNFYKRKGQSHSRDIYRTNYAQKVPKNSGLYSPGSFTGSINSPNSSLEKSFIRTGQESTLCKENQFLIGLKPSERISYIREILPVQNQSGYTSRSKWELMAPPKAPLRRPHSPSSHLI</sequence>
<dbReference type="OrthoDB" id="10295226at2759"/>